<evidence type="ECO:0000313" key="2">
    <source>
        <dbReference type="Proteomes" id="UP001301958"/>
    </source>
</evidence>
<proteinExistence type="predicted"/>
<accession>A0AAN7BJJ8</accession>
<dbReference type="EMBL" id="MU865392">
    <property type="protein sequence ID" value="KAK4224455.1"/>
    <property type="molecule type" value="Genomic_DNA"/>
</dbReference>
<protein>
    <submittedName>
        <fullName evidence="1">Uncharacterized protein</fullName>
    </submittedName>
</protein>
<reference evidence="1" key="1">
    <citation type="journal article" date="2023" name="Mol. Phylogenet. Evol.">
        <title>Genome-scale phylogeny and comparative genomics of the fungal order Sordariales.</title>
        <authorList>
            <person name="Hensen N."/>
            <person name="Bonometti L."/>
            <person name="Westerberg I."/>
            <person name="Brannstrom I.O."/>
            <person name="Guillou S."/>
            <person name="Cros-Aarteil S."/>
            <person name="Calhoun S."/>
            <person name="Haridas S."/>
            <person name="Kuo A."/>
            <person name="Mondo S."/>
            <person name="Pangilinan J."/>
            <person name="Riley R."/>
            <person name="LaButti K."/>
            <person name="Andreopoulos B."/>
            <person name="Lipzen A."/>
            <person name="Chen C."/>
            <person name="Yan M."/>
            <person name="Daum C."/>
            <person name="Ng V."/>
            <person name="Clum A."/>
            <person name="Steindorff A."/>
            <person name="Ohm R.A."/>
            <person name="Martin F."/>
            <person name="Silar P."/>
            <person name="Natvig D.O."/>
            <person name="Lalanne C."/>
            <person name="Gautier V."/>
            <person name="Ament-Velasquez S.L."/>
            <person name="Kruys A."/>
            <person name="Hutchinson M.I."/>
            <person name="Powell A.J."/>
            <person name="Barry K."/>
            <person name="Miller A.N."/>
            <person name="Grigoriev I.V."/>
            <person name="Debuchy R."/>
            <person name="Gladieux P."/>
            <person name="Hiltunen Thoren M."/>
            <person name="Johannesson H."/>
        </authorList>
    </citation>
    <scope>NUCLEOTIDE SEQUENCE</scope>
    <source>
        <strain evidence="1">CBS 990.96</strain>
    </source>
</reference>
<reference evidence="1" key="2">
    <citation type="submission" date="2023-05" db="EMBL/GenBank/DDBJ databases">
        <authorList>
            <consortium name="Lawrence Berkeley National Laboratory"/>
            <person name="Steindorff A."/>
            <person name="Hensen N."/>
            <person name="Bonometti L."/>
            <person name="Westerberg I."/>
            <person name="Brannstrom I.O."/>
            <person name="Guillou S."/>
            <person name="Cros-Aarteil S."/>
            <person name="Calhoun S."/>
            <person name="Haridas S."/>
            <person name="Kuo A."/>
            <person name="Mondo S."/>
            <person name="Pangilinan J."/>
            <person name="Riley R."/>
            <person name="Labutti K."/>
            <person name="Andreopoulos B."/>
            <person name="Lipzen A."/>
            <person name="Chen C."/>
            <person name="Yanf M."/>
            <person name="Daum C."/>
            <person name="Ng V."/>
            <person name="Clum A."/>
            <person name="Ohm R."/>
            <person name="Martin F."/>
            <person name="Silar P."/>
            <person name="Natvig D."/>
            <person name="Lalanne C."/>
            <person name="Gautier V."/>
            <person name="Ament-Velasquez S.L."/>
            <person name="Kruys A."/>
            <person name="Hutchinson M.I."/>
            <person name="Powell A.J."/>
            <person name="Barry K."/>
            <person name="Miller A.N."/>
            <person name="Grigoriev I.V."/>
            <person name="Debuchy R."/>
            <person name="Gladieux P."/>
            <person name="Thoren M.H."/>
            <person name="Johannesson H."/>
        </authorList>
    </citation>
    <scope>NUCLEOTIDE SEQUENCE</scope>
    <source>
        <strain evidence="1">CBS 990.96</strain>
    </source>
</reference>
<sequence length="214" mass="24481">MMDCVYCFRSWENCSKKKSEPETGPILPPIPFLLAAAPEESWSPIDAQTTSYFFKLPPELRREILFLAFGNRTIHIDLRFVMDPTFPNPTFPNPNNLQNTKRHGRFPGLSYRADGGSKYKGTPIWKWYSCICHNTLPPGYNQYNDDYIPITHLDSCLSSQSNCCDFPGEQPEKCHLGAMGSLLACKRLYGGDYRSHLRYKVFLEPKNMIAALVK</sequence>
<evidence type="ECO:0000313" key="1">
    <source>
        <dbReference type="EMBL" id="KAK4224455.1"/>
    </source>
</evidence>
<gene>
    <name evidence="1" type="ORF">QBC38DRAFT_16823</name>
</gene>
<comment type="caution">
    <text evidence="1">The sequence shown here is derived from an EMBL/GenBank/DDBJ whole genome shotgun (WGS) entry which is preliminary data.</text>
</comment>
<dbReference type="AlphaFoldDB" id="A0AAN7BJJ8"/>
<organism evidence="1 2">
    <name type="scientific">Podospora fimiseda</name>
    <dbReference type="NCBI Taxonomy" id="252190"/>
    <lineage>
        <taxon>Eukaryota</taxon>
        <taxon>Fungi</taxon>
        <taxon>Dikarya</taxon>
        <taxon>Ascomycota</taxon>
        <taxon>Pezizomycotina</taxon>
        <taxon>Sordariomycetes</taxon>
        <taxon>Sordariomycetidae</taxon>
        <taxon>Sordariales</taxon>
        <taxon>Podosporaceae</taxon>
        <taxon>Podospora</taxon>
    </lineage>
</organism>
<name>A0AAN7BJJ8_9PEZI</name>
<keyword evidence="2" id="KW-1185">Reference proteome</keyword>
<dbReference type="Proteomes" id="UP001301958">
    <property type="component" value="Unassembled WGS sequence"/>
</dbReference>